<keyword evidence="5" id="KW-1185">Reference proteome</keyword>
<sequence length="115" mass="12610">MCDAVCEVGYGFFVEPAPKYSCDAGGVWAPAGKAPECYESRVQVVCLACKEDTVSPAFLIESADLKIVETVDGVKMVASSLGNKGMTLEARRQRDAELMRLKQQKAEMKRNETKK</sequence>
<dbReference type="Proteomes" id="UP000324222">
    <property type="component" value="Unassembled WGS sequence"/>
</dbReference>
<dbReference type="AlphaFoldDB" id="A0A5B7DT90"/>
<keyword evidence="1" id="KW-1015">Disulfide bond</keyword>
<comment type="caution">
    <text evidence="4">The sequence shown here is derived from an EMBL/GenBank/DDBJ whole genome shotgun (WGS) entry which is preliminary data.</text>
</comment>
<accession>A0A5B7DT90</accession>
<feature type="domain" description="Sushi" evidence="3">
    <location>
        <begin position="1"/>
        <end position="39"/>
    </location>
</feature>
<protein>
    <recommendedName>
        <fullName evidence="3">Sushi domain-containing protein</fullName>
    </recommendedName>
</protein>
<dbReference type="EMBL" id="VSRR010001383">
    <property type="protein sequence ID" value="MPC24851.1"/>
    <property type="molecule type" value="Genomic_DNA"/>
</dbReference>
<keyword evidence="2" id="KW-0768">Sushi</keyword>
<organism evidence="4 5">
    <name type="scientific">Portunus trituberculatus</name>
    <name type="common">Swimming crab</name>
    <name type="synonym">Neptunus trituberculatus</name>
    <dbReference type="NCBI Taxonomy" id="210409"/>
    <lineage>
        <taxon>Eukaryota</taxon>
        <taxon>Metazoa</taxon>
        <taxon>Ecdysozoa</taxon>
        <taxon>Arthropoda</taxon>
        <taxon>Crustacea</taxon>
        <taxon>Multicrustacea</taxon>
        <taxon>Malacostraca</taxon>
        <taxon>Eumalacostraca</taxon>
        <taxon>Eucarida</taxon>
        <taxon>Decapoda</taxon>
        <taxon>Pleocyemata</taxon>
        <taxon>Brachyura</taxon>
        <taxon>Eubrachyura</taxon>
        <taxon>Portunoidea</taxon>
        <taxon>Portunidae</taxon>
        <taxon>Portuninae</taxon>
        <taxon>Portunus</taxon>
    </lineage>
</organism>
<evidence type="ECO:0000256" key="1">
    <source>
        <dbReference type="ARBA" id="ARBA00023157"/>
    </source>
</evidence>
<evidence type="ECO:0000259" key="3">
    <source>
        <dbReference type="PROSITE" id="PS50923"/>
    </source>
</evidence>
<name>A0A5B7DT90_PORTR</name>
<dbReference type="PROSITE" id="PS50923">
    <property type="entry name" value="SUSHI"/>
    <property type="match status" value="1"/>
</dbReference>
<proteinExistence type="predicted"/>
<evidence type="ECO:0000313" key="4">
    <source>
        <dbReference type="EMBL" id="MPC24851.1"/>
    </source>
</evidence>
<evidence type="ECO:0000313" key="5">
    <source>
        <dbReference type="Proteomes" id="UP000324222"/>
    </source>
</evidence>
<gene>
    <name evidence="4" type="ORF">E2C01_017945</name>
</gene>
<dbReference type="OrthoDB" id="6334203at2759"/>
<dbReference type="InterPro" id="IPR000436">
    <property type="entry name" value="Sushi_SCR_CCP_dom"/>
</dbReference>
<comment type="caution">
    <text evidence="2">Lacks conserved residue(s) required for the propagation of feature annotation.</text>
</comment>
<evidence type="ECO:0000256" key="2">
    <source>
        <dbReference type="PROSITE-ProRule" id="PRU00302"/>
    </source>
</evidence>
<reference evidence="4 5" key="1">
    <citation type="submission" date="2019-05" db="EMBL/GenBank/DDBJ databases">
        <title>Another draft genome of Portunus trituberculatus and its Hox gene families provides insights of decapod evolution.</title>
        <authorList>
            <person name="Jeong J.-H."/>
            <person name="Song I."/>
            <person name="Kim S."/>
            <person name="Choi T."/>
            <person name="Kim D."/>
            <person name="Ryu S."/>
            <person name="Kim W."/>
        </authorList>
    </citation>
    <scope>NUCLEOTIDE SEQUENCE [LARGE SCALE GENOMIC DNA]</scope>
    <source>
        <tissue evidence="4">Muscle</tissue>
    </source>
</reference>